<dbReference type="InterPro" id="IPR050280">
    <property type="entry name" value="OMP_Chaperone_SurA"/>
</dbReference>
<dbReference type="Gene3D" id="1.10.4030.10">
    <property type="entry name" value="Porin chaperone SurA, peptide-binding domain"/>
    <property type="match status" value="1"/>
</dbReference>
<evidence type="ECO:0000256" key="6">
    <source>
        <dbReference type="PROSITE-ProRule" id="PRU00278"/>
    </source>
</evidence>
<feature type="domain" description="PpiC" evidence="8">
    <location>
        <begin position="183"/>
        <end position="283"/>
    </location>
</feature>
<dbReference type="SUPFAM" id="SSF109998">
    <property type="entry name" value="Triger factor/SurA peptide-binding domain-like"/>
    <property type="match status" value="1"/>
</dbReference>
<sequence length="461" mass="53097">MNKIYLTFLSAFILLFMPDWSQAQEAQNESIDQIVAVVNDHIILKSEVDQQVQQYMLQMQQQQNQRIPFGEDMWYAVLQNIVDRNIMLDQAKRDSVEISNQQVDQQINQRIQQTIQQVGSEQALEQQMGKSIVQIRADLRENYREQMIVQRLQQQKRNEIQITRPEVKAYFENIPQDSLPTIPEQVSLSQIVITPPPLEDARQQALERARQLRDSLINHGKTIEELARKYSDGPSASDGGKLPLMSLDELVSEYSAAASALAPGEISKVVESSFGFHVIRLNKRVGDQIDTNHILITIDEESYDDQAAINRLKALKDSIQTNEDVSFADVAREHSEDPNTAPLGGRLLNPQTGERLLALEQLDPALYRIVLLLENEGDISEPRSFQLGQNNNSKRAFRIVRLNKHVEEHVANFEQDYNRIKAVALQQKQQRMIESWIADLRDEMYVEYKIHIPENYRNMNL</sequence>
<dbReference type="RefSeq" id="WP_142714740.1">
    <property type="nucleotide sequence ID" value="NZ_FXTH01000009.1"/>
</dbReference>
<dbReference type="AlphaFoldDB" id="A0A521DBR2"/>
<dbReference type="PROSITE" id="PS50198">
    <property type="entry name" value="PPIC_PPIASE_2"/>
    <property type="match status" value="2"/>
</dbReference>
<dbReference type="OrthoDB" id="14196at2"/>
<dbReference type="Proteomes" id="UP000317593">
    <property type="component" value="Unassembled WGS sequence"/>
</dbReference>
<evidence type="ECO:0000256" key="2">
    <source>
        <dbReference type="ARBA" id="ARBA00022764"/>
    </source>
</evidence>
<keyword evidence="4" id="KW-0143">Chaperone</keyword>
<name>A0A521DBR2_9BACT</name>
<keyword evidence="1 7" id="KW-0732">Signal</keyword>
<evidence type="ECO:0000256" key="1">
    <source>
        <dbReference type="ARBA" id="ARBA00022729"/>
    </source>
</evidence>
<dbReference type="InterPro" id="IPR015391">
    <property type="entry name" value="SurA_N"/>
</dbReference>
<proteinExistence type="predicted"/>
<dbReference type="SUPFAM" id="SSF54534">
    <property type="entry name" value="FKBP-like"/>
    <property type="match status" value="2"/>
</dbReference>
<evidence type="ECO:0000256" key="5">
    <source>
        <dbReference type="ARBA" id="ARBA00023235"/>
    </source>
</evidence>
<evidence type="ECO:0000259" key="8">
    <source>
        <dbReference type="PROSITE" id="PS50198"/>
    </source>
</evidence>
<keyword evidence="3 6" id="KW-0697">Rotamase</keyword>
<evidence type="ECO:0000256" key="7">
    <source>
        <dbReference type="SAM" id="SignalP"/>
    </source>
</evidence>
<dbReference type="Pfam" id="PF00639">
    <property type="entry name" value="Rotamase"/>
    <property type="match status" value="2"/>
</dbReference>
<dbReference type="PANTHER" id="PTHR47637">
    <property type="entry name" value="CHAPERONE SURA"/>
    <property type="match status" value="1"/>
</dbReference>
<evidence type="ECO:0000256" key="3">
    <source>
        <dbReference type="ARBA" id="ARBA00023110"/>
    </source>
</evidence>
<dbReference type="PANTHER" id="PTHR47637:SF1">
    <property type="entry name" value="CHAPERONE SURA"/>
    <property type="match status" value="1"/>
</dbReference>
<evidence type="ECO:0000256" key="4">
    <source>
        <dbReference type="ARBA" id="ARBA00023186"/>
    </source>
</evidence>
<dbReference type="InterPro" id="IPR000297">
    <property type="entry name" value="PPIase_PpiC"/>
</dbReference>
<reference evidence="9 10" key="1">
    <citation type="submission" date="2017-05" db="EMBL/GenBank/DDBJ databases">
        <authorList>
            <person name="Varghese N."/>
            <person name="Submissions S."/>
        </authorList>
    </citation>
    <scope>NUCLEOTIDE SEQUENCE [LARGE SCALE GENOMIC DNA]</scope>
    <source>
        <strain evidence="9 10">DSM 21194</strain>
    </source>
</reference>
<gene>
    <name evidence="9" type="ORF">SAMN06265218_109162</name>
</gene>
<dbReference type="EMBL" id="FXTH01000009">
    <property type="protein sequence ID" value="SMO69234.1"/>
    <property type="molecule type" value="Genomic_DNA"/>
</dbReference>
<feature type="domain" description="PpiC" evidence="8">
    <location>
        <begin position="286"/>
        <end position="347"/>
    </location>
</feature>
<dbReference type="Pfam" id="PF09312">
    <property type="entry name" value="SurA_N"/>
    <property type="match status" value="1"/>
</dbReference>
<dbReference type="Gene3D" id="3.10.50.40">
    <property type="match status" value="2"/>
</dbReference>
<keyword evidence="5 6" id="KW-0413">Isomerase</keyword>
<feature type="chain" id="PRO_5021893114" evidence="7">
    <location>
        <begin position="24"/>
        <end position="461"/>
    </location>
</feature>
<accession>A0A521DBR2</accession>
<evidence type="ECO:0000313" key="9">
    <source>
        <dbReference type="EMBL" id="SMO69234.1"/>
    </source>
</evidence>
<evidence type="ECO:0000313" key="10">
    <source>
        <dbReference type="Proteomes" id="UP000317593"/>
    </source>
</evidence>
<keyword evidence="2" id="KW-0574">Periplasm</keyword>
<organism evidence="9 10">
    <name type="scientific">Fodinibius sediminis</name>
    <dbReference type="NCBI Taxonomy" id="1214077"/>
    <lineage>
        <taxon>Bacteria</taxon>
        <taxon>Pseudomonadati</taxon>
        <taxon>Balneolota</taxon>
        <taxon>Balneolia</taxon>
        <taxon>Balneolales</taxon>
        <taxon>Balneolaceae</taxon>
        <taxon>Fodinibius</taxon>
    </lineage>
</organism>
<keyword evidence="10" id="KW-1185">Reference proteome</keyword>
<dbReference type="InterPro" id="IPR046357">
    <property type="entry name" value="PPIase_dom_sf"/>
</dbReference>
<feature type="signal peptide" evidence="7">
    <location>
        <begin position="1"/>
        <end position="23"/>
    </location>
</feature>
<dbReference type="GO" id="GO:0003755">
    <property type="term" value="F:peptidyl-prolyl cis-trans isomerase activity"/>
    <property type="evidence" value="ECO:0007669"/>
    <property type="project" value="UniProtKB-KW"/>
</dbReference>
<protein>
    <submittedName>
        <fullName evidence="9">Periplasmic chaperone for outer membrane proteins SurA</fullName>
    </submittedName>
</protein>
<dbReference type="InterPro" id="IPR027304">
    <property type="entry name" value="Trigger_fact/SurA_dom_sf"/>
</dbReference>